<dbReference type="AlphaFoldDB" id="A0AAQ4D743"/>
<gene>
    <name evidence="1" type="ORF">V5799_004085</name>
</gene>
<evidence type="ECO:0000313" key="1">
    <source>
        <dbReference type="EMBL" id="KAK8758283.1"/>
    </source>
</evidence>
<sequence>MMFPGAERAACAWNPFAEHRRCRLTGYRCQDEANGGSLSFVNTEDGLPNFDDTMTDSNMCLDGFASLLRPF</sequence>
<accession>A0AAQ4D743</accession>
<reference evidence="1 2" key="1">
    <citation type="journal article" date="2023" name="Arcadia Sci">
        <title>De novo assembly of a long-read Amblyomma americanum tick genome.</title>
        <authorList>
            <person name="Chou S."/>
            <person name="Poskanzer K.E."/>
            <person name="Rollins M."/>
            <person name="Thuy-Boun P.S."/>
        </authorList>
    </citation>
    <scope>NUCLEOTIDE SEQUENCE [LARGE SCALE GENOMIC DNA]</scope>
    <source>
        <strain evidence="1">F_SG_1</strain>
        <tissue evidence="1">Salivary glands</tissue>
    </source>
</reference>
<organism evidence="1 2">
    <name type="scientific">Amblyomma americanum</name>
    <name type="common">Lone star tick</name>
    <dbReference type="NCBI Taxonomy" id="6943"/>
    <lineage>
        <taxon>Eukaryota</taxon>
        <taxon>Metazoa</taxon>
        <taxon>Ecdysozoa</taxon>
        <taxon>Arthropoda</taxon>
        <taxon>Chelicerata</taxon>
        <taxon>Arachnida</taxon>
        <taxon>Acari</taxon>
        <taxon>Parasitiformes</taxon>
        <taxon>Ixodida</taxon>
        <taxon>Ixodoidea</taxon>
        <taxon>Ixodidae</taxon>
        <taxon>Amblyomminae</taxon>
        <taxon>Amblyomma</taxon>
    </lineage>
</organism>
<protein>
    <submittedName>
        <fullName evidence="1">Uncharacterized protein</fullName>
    </submittedName>
</protein>
<evidence type="ECO:0000313" key="2">
    <source>
        <dbReference type="Proteomes" id="UP001321473"/>
    </source>
</evidence>
<name>A0AAQ4D743_AMBAM</name>
<comment type="caution">
    <text evidence="1">The sequence shown here is derived from an EMBL/GenBank/DDBJ whole genome shotgun (WGS) entry which is preliminary data.</text>
</comment>
<dbReference type="EMBL" id="JARKHS020034254">
    <property type="protein sequence ID" value="KAK8758283.1"/>
    <property type="molecule type" value="Genomic_DNA"/>
</dbReference>
<dbReference type="Proteomes" id="UP001321473">
    <property type="component" value="Unassembled WGS sequence"/>
</dbReference>
<proteinExistence type="predicted"/>
<keyword evidence="2" id="KW-1185">Reference proteome</keyword>